<accession>X0STX1</accession>
<dbReference type="SUPFAM" id="SSF69000">
    <property type="entry name" value="FAD-dependent thiol oxidase"/>
    <property type="match status" value="1"/>
</dbReference>
<evidence type="ECO:0000256" key="6">
    <source>
        <dbReference type="ARBA" id="ARBA00023157"/>
    </source>
</evidence>
<evidence type="ECO:0000259" key="7">
    <source>
        <dbReference type="PROSITE" id="PS51324"/>
    </source>
</evidence>
<protein>
    <recommendedName>
        <fullName evidence="2">thiol oxidase</fullName>
        <ecNumber evidence="2">1.8.3.2</ecNumber>
    </recommendedName>
</protein>
<comment type="cofactor">
    <cofactor evidence="1">
        <name>FAD</name>
        <dbReference type="ChEBI" id="CHEBI:57692"/>
    </cofactor>
</comment>
<evidence type="ECO:0000256" key="5">
    <source>
        <dbReference type="ARBA" id="ARBA00023002"/>
    </source>
</evidence>
<organism evidence="8">
    <name type="scientific">marine sediment metagenome</name>
    <dbReference type="NCBI Taxonomy" id="412755"/>
    <lineage>
        <taxon>unclassified sequences</taxon>
        <taxon>metagenomes</taxon>
        <taxon>ecological metagenomes</taxon>
    </lineage>
</organism>
<dbReference type="PROSITE" id="PS51324">
    <property type="entry name" value="ERV_ALR"/>
    <property type="match status" value="1"/>
</dbReference>
<keyword evidence="4" id="KW-0274">FAD</keyword>
<name>X0STX1_9ZZZZ</name>
<dbReference type="GO" id="GO:0016972">
    <property type="term" value="F:thiol oxidase activity"/>
    <property type="evidence" value="ECO:0007669"/>
    <property type="project" value="UniProtKB-EC"/>
</dbReference>
<proteinExistence type="predicted"/>
<keyword evidence="5" id="KW-0560">Oxidoreductase</keyword>
<dbReference type="Pfam" id="PF04777">
    <property type="entry name" value="Evr1_Alr"/>
    <property type="match status" value="1"/>
</dbReference>
<dbReference type="EC" id="1.8.3.2" evidence="2"/>
<gene>
    <name evidence="8" type="ORF">S01H1_16156</name>
</gene>
<dbReference type="InterPro" id="IPR036774">
    <property type="entry name" value="ERV/ALR_sulphydryl_oxid_sf"/>
</dbReference>
<reference evidence="8" key="1">
    <citation type="journal article" date="2014" name="Front. Microbiol.">
        <title>High frequency of phylogenetically diverse reductive dehalogenase-homologous genes in deep subseafloor sedimentary metagenomes.</title>
        <authorList>
            <person name="Kawai M."/>
            <person name="Futagami T."/>
            <person name="Toyoda A."/>
            <person name="Takaki Y."/>
            <person name="Nishi S."/>
            <person name="Hori S."/>
            <person name="Arai W."/>
            <person name="Tsubouchi T."/>
            <person name="Morono Y."/>
            <person name="Uchiyama I."/>
            <person name="Ito T."/>
            <person name="Fujiyama A."/>
            <person name="Inagaki F."/>
            <person name="Takami H."/>
        </authorList>
    </citation>
    <scope>NUCLEOTIDE SEQUENCE</scope>
    <source>
        <strain evidence="8">Expedition CK06-06</strain>
    </source>
</reference>
<feature type="domain" description="ERV/ALR sulfhydryl oxidase" evidence="7">
    <location>
        <begin position="1"/>
        <end position="74"/>
    </location>
</feature>
<dbReference type="AlphaFoldDB" id="X0STX1"/>
<keyword evidence="3" id="KW-0285">Flavoprotein</keyword>
<sequence>MDPSVIGPDIWKEIHKLAIDVVDKKSEENFIKYIEDISNNFPCDVCRKHINTYIKSHPFPCEYTKYFKWSWIFH</sequence>
<evidence type="ECO:0000256" key="4">
    <source>
        <dbReference type="ARBA" id="ARBA00022827"/>
    </source>
</evidence>
<evidence type="ECO:0000313" key="8">
    <source>
        <dbReference type="EMBL" id="GAF79382.1"/>
    </source>
</evidence>
<dbReference type="EMBL" id="BARS01008477">
    <property type="protein sequence ID" value="GAF79382.1"/>
    <property type="molecule type" value="Genomic_DNA"/>
</dbReference>
<evidence type="ECO:0000256" key="1">
    <source>
        <dbReference type="ARBA" id="ARBA00001974"/>
    </source>
</evidence>
<feature type="non-terminal residue" evidence="8">
    <location>
        <position position="74"/>
    </location>
</feature>
<evidence type="ECO:0000256" key="2">
    <source>
        <dbReference type="ARBA" id="ARBA00012512"/>
    </source>
</evidence>
<dbReference type="InterPro" id="IPR017905">
    <property type="entry name" value="ERV/ALR_sulphydryl_oxidase"/>
</dbReference>
<keyword evidence="6" id="KW-1015">Disulfide bond</keyword>
<comment type="caution">
    <text evidence="8">The sequence shown here is derived from an EMBL/GenBank/DDBJ whole genome shotgun (WGS) entry which is preliminary data.</text>
</comment>
<dbReference type="Gene3D" id="1.20.120.310">
    <property type="entry name" value="ERV/ALR sulfhydryl oxidase domain"/>
    <property type="match status" value="1"/>
</dbReference>
<evidence type="ECO:0000256" key="3">
    <source>
        <dbReference type="ARBA" id="ARBA00022630"/>
    </source>
</evidence>